<keyword evidence="4" id="KW-0238">DNA-binding</keyword>
<dbReference type="Pfam" id="PF01272">
    <property type="entry name" value="GreA_GreB"/>
    <property type="match status" value="1"/>
</dbReference>
<dbReference type="SUPFAM" id="SSF46557">
    <property type="entry name" value="GreA transcript cleavage protein, N-terminal domain"/>
    <property type="match status" value="1"/>
</dbReference>
<dbReference type="InterPro" id="IPR036805">
    <property type="entry name" value="Tscrpt_elong_fac_GreA/B_N_sf"/>
</dbReference>
<dbReference type="InterPro" id="IPR001437">
    <property type="entry name" value="Tscrpt_elong_fac_GreA/B_C"/>
</dbReference>
<feature type="domain" description="Transcription elongation factor GreA/GreB N-terminal" evidence="8">
    <location>
        <begin position="681"/>
        <end position="736"/>
    </location>
</feature>
<dbReference type="Gene3D" id="1.10.287.180">
    <property type="entry name" value="Transcription elongation factor, GreA/GreB, N-terminal domain"/>
    <property type="match status" value="1"/>
</dbReference>
<accession>A0A538SEL7</accession>
<dbReference type="Pfam" id="PF03449">
    <property type="entry name" value="GreA_GreB_N"/>
    <property type="match status" value="1"/>
</dbReference>
<dbReference type="Proteomes" id="UP000320184">
    <property type="component" value="Unassembled WGS sequence"/>
</dbReference>
<dbReference type="PROSITE" id="PS00829">
    <property type="entry name" value="GREAB_1"/>
    <property type="match status" value="1"/>
</dbReference>
<evidence type="ECO:0000256" key="3">
    <source>
        <dbReference type="ARBA" id="ARBA00023015"/>
    </source>
</evidence>
<dbReference type="AlphaFoldDB" id="A0A538SEL7"/>
<feature type="domain" description="Transcription elongation factor GreA/GreB C-terminal" evidence="7">
    <location>
        <begin position="753"/>
        <end position="823"/>
    </location>
</feature>
<sequence>MEYLLAAACALNGEVERAHQTLLALCDKLGASQQWEPLAAVAERALSLTETLAGARWLVKAHEGLNQDPARVEALERALTIMPEDLELGLLLAVRLGEAGQPERRRTLLAELLPAFAAAGRYAGLEEAALEFVENEDEAGLVRLIETLPAVAAQGAHRECVQLLDIAFPVVARAGKAGACLATLRTVAARIAEQHGADAVEPLRAALVEALRQGPARELPDPEAVLKHSTIEDRLKPLLPALERFDAIAALPPGRSVHHASFGAGRVASNDGETVLLDFAHARGHRMPYAAARRTLAPIAAGDLRLMSVNRPDELGRLVRDEPAEVLRRALESLGGAGDAQRLKVFLVGSQLVPATEWNAFWRRARAAAAHDPRIDSSRAFEQHYRLAVDAGGADDETPLPALGPRKSVRENLSTLRKFLSQHPQAEEKLAQRFGKYVTRAVLDDECEPVDRARAGLYFARWFPERSEEWAEVLRKLWERGLSISDLSGELEQAALLEVSHRVGVESDAILSALDSRFSSVRAAAEAYRRQLGERGRADLRATLLRHAARYPTAALRRIEEELGLPSPPADPWRLLCAALTLIEERPKPSVAEKVMRWLEPGGALDGVLRDVPCPEDAKLELRVLLRRWRSSDRLLFPVLEAARRLGLGEEAEAVLAARQRSVDKLFHGVGQQAEDTNLSVMTRATWERLREELERLERELRTTIPASIQKARELGDLRENAEYHSAKLKQANASKLARSLQPRFVDDAEHKDGIVGLGSEVVLESDREVVTYWILGEEEHHHGGHVVSFQAPLGRALFGRSIGEEVELGEGDQRRRYRIVSVVRKLPPTQVDQSS</sequence>
<dbReference type="GO" id="GO:0003677">
    <property type="term" value="F:DNA binding"/>
    <property type="evidence" value="ECO:0007669"/>
    <property type="project" value="UniProtKB-KW"/>
</dbReference>
<evidence type="ECO:0000256" key="6">
    <source>
        <dbReference type="ARBA" id="ARBA00030776"/>
    </source>
</evidence>
<dbReference type="InterPro" id="IPR018151">
    <property type="entry name" value="TF_GreA/GreB_CS"/>
</dbReference>
<gene>
    <name evidence="9" type="ORF">E6K73_09265</name>
</gene>
<proteinExistence type="inferred from homology"/>
<evidence type="ECO:0000256" key="5">
    <source>
        <dbReference type="ARBA" id="ARBA00023163"/>
    </source>
</evidence>
<dbReference type="PANTHER" id="PTHR30437">
    <property type="entry name" value="TRANSCRIPTION ELONGATION FACTOR GREA"/>
    <property type="match status" value="1"/>
</dbReference>
<comment type="similarity">
    <text evidence="1">Belongs to the GreA/GreB family.</text>
</comment>
<dbReference type="SUPFAM" id="SSF54534">
    <property type="entry name" value="FKBP-like"/>
    <property type="match status" value="1"/>
</dbReference>
<keyword evidence="3" id="KW-0805">Transcription regulation</keyword>
<dbReference type="GO" id="GO:0032784">
    <property type="term" value="P:regulation of DNA-templated transcription elongation"/>
    <property type="evidence" value="ECO:0007669"/>
    <property type="project" value="InterPro"/>
</dbReference>
<reference evidence="9 10" key="1">
    <citation type="journal article" date="2019" name="Nat. Microbiol.">
        <title>Mediterranean grassland soil C-N compound turnover is dependent on rainfall and depth, and is mediated by genomically divergent microorganisms.</title>
        <authorList>
            <person name="Diamond S."/>
            <person name="Andeer P.F."/>
            <person name="Li Z."/>
            <person name="Crits-Christoph A."/>
            <person name="Burstein D."/>
            <person name="Anantharaman K."/>
            <person name="Lane K.R."/>
            <person name="Thomas B.C."/>
            <person name="Pan C."/>
            <person name="Northen T.R."/>
            <person name="Banfield J.F."/>
        </authorList>
    </citation>
    <scope>NUCLEOTIDE SEQUENCE [LARGE SCALE GENOMIC DNA]</scope>
    <source>
        <strain evidence="9">WS_3</strain>
    </source>
</reference>
<evidence type="ECO:0000313" key="9">
    <source>
        <dbReference type="EMBL" id="TMQ49797.1"/>
    </source>
</evidence>
<dbReference type="GO" id="GO:0006354">
    <property type="term" value="P:DNA-templated transcription elongation"/>
    <property type="evidence" value="ECO:0007669"/>
    <property type="project" value="TreeGrafter"/>
</dbReference>
<evidence type="ECO:0000256" key="1">
    <source>
        <dbReference type="ARBA" id="ARBA00008213"/>
    </source>
</evidence>
<comment type="caution">
    <text evidence="9">The sequence shown here is derived from an EMBL/GenBank/DDBJ whole genome shotgun (WGS) entry which is preliminary data.</text>
</comment>
<dbReference type="GO" id="GO:0070063">
    <property type="term" value="F:RNA polymerase binding"/>
    <property type="evidence" value="ECO:0007669"/>
    <property type="project" value="InterPro"/>
</dbReference>
<organism evidence="9 10">
    <name type="scientific">Eiseniibacteriota bacterium</name>
    <dbReference type="NCBI Taxonomy" id="2212470"/>
    <lineage>
        <taxon>Bacteria</taxon>
        <taxon>Candidatus Eiseniibacteriota</taxon>
    </lineage>
</organism>
<dbReference type="InterPro" id="IPR022691">
    <property type="entry name" value="Tscrpt_elong_fac_GreA/B_N"/>
</dbReference>
<protein>
    <recommendedName>
        <fullName evidence="2">Transcription elongation factor GreA</fullName>
    </recommendedName>
    <alternativeName>
        <fullName evidence="6">Transcript cleavage factor GreA</fullName>
    </alternativeName>
</protein>
<dbReference type="FunFam" id="1.10.287.180:FF:000001">
    <property type="entry name" value="Transcription elongation factor GreA"/>
    <property type="match status" value="1"/>
</dbReference>
<evidence type="ECO:0000256" key="4">
    <source>
        <dbReference type="ARBA" id="ARBA00023125"/>
    </source>
</evidence>
<keyword evidence="5" id="KW-0804">Transcription</keyword>
<dbReference type="EMBL" id="VBOT01000115">
    <property type="protein sequence ID" value="TMQ49797.1"/>
    <property type="molecule type" value="Genomic_DNA"/>
</dbReference>
<evidence type="ECO:0000256" key="2">
    <source>
        <dbReference type="ARBA" id="ARBA00013729"/>
    </source>
</evidence>
<evidence type="ECO:0000259" key="7">
    <source>
        <dbReference type="Pfam" id="PF01272"/>
    </source>
</evidence>
<dbReference type="InterPro" id="IPR023459">
    <property type="entry name" value="Tscrpt_elong_fac_GreA/B_fam"/>
</dbReference>
<evidence type="ECO:0000313" key="10">
    <source>
        <dbReference type="Proteomes" id="UP000320184"/>
    </source>
</evidence>
<dbReference type="PANTHER" id="PTHR30437:SF4">
    <property type="entry name" value="TRANSCRIPTION ELONGATION FACTOR GREA"/>
    <property type="match status" value="1"/>
</dbReference>
<name>A0A538SEL7_UNCEI</name>
<dbReference type="Gene3D" id="3.10.50.30">
    <property type="entry name" value="Transcription elongation factor, GreA/GreB, C-terminal domain"/>
    <property type="match status" value="1"/>
</dbReference>
<dbReference type="InterPro" id="IPR036953">
    <property type="entry name" value="GreA/GreB_C_sf"/>
</dbReference>
<evidence type="ECO:0000259" key="8">
    <source>
        <dbReference type="Pfam" id="PF03449"/>
    </source>
</evidence>